<dbReference type="EMBL" id="JBBPBK010000003">
    <property type="protein sequence ID" value="KAK9287968.1"/>
    <property type="molecule type" value="Genomic_DNA"/>
</dbReference>
<dbReference type="AlphaFoldDB" id="A0AAP0S1B8"/>
<sequence length="375" mass="41531">MQAQQQPVTPPPPSPPTWWNPIYQALIRRSESKCGLVLKLILLIVMAYFIYHNISSWRNRNRADNSWCEPNVTVSLDGKGQFTAISSAVEAAPANSSFKYCIYIRRGVYRENVLVDAEKTNLVFVGDGMGKSVITSSRSSIDGFFGGDQIATLRILGVGFMGRDLTIENAAGPERNHGVALENWADQTVFYRSSFLGYRDTIYTSNGRQFYRDCHIQGTHYFISGDAQAVFQKCRIKAINLSPQEQIVISGQSRGNPTLKNGFVFHLCDISTVGTITMPPHTYLGGPVEAYAVTVVMQSFLDASIDPVGWLIDSTTAPTVFFGEYDNRGPGALTQINSPAVQLMGRSIAARFTVRLFLEGKKWLPSTVPHQLDLI</sequence>
<dbReference type="SUPFAM" id="SSF51126">
    <property type="entry name" value="Pectin lyase-like"/>
    <property type="match status" value="1"/>
</dbReference>
<keyword evidence="4" id="KW-0472">Membrane</keyword>
<dbReference type="InterPro" id="IPR012334">
    <property type="entry name" value="Pectin_lyas_fold"/>
</dbReference>
<comment type="pathway">
    <text evidence="1">Glycan metabolism; pectin degradation; 2-dehydro-3-deoxy-D-gluconate from pectin: step 1/5.</text>
</comment>
<evidence type="ECO:0000256" key="1">
    <source>
        <dbReference type="ARBA" id="ARBA00005184"/>
    </source>
</evidence>
<evidence type="ECO:0000259" key="5">
    <source>
        <dbReference type="Pfam" id="PF01095"/>
    </source>
</evidence>
<keyword evidence="3" id="KW-0063">Aspartyl esterase</keyword>
<evidence type="ECO:0000256" key="3">
    <source>
        <dbReference type="ARBA" id="ARBA00023085"/>
    </source>
</evidence>
<dbReference type="InterPro" id="IPR011050">
    <property type="entry name" value="Pectin_lyase_fold/virulence"/>
</dbReference>
<dbReference type="GO" id="GO:0030599">
    <property type="term" value="F:pectinesterase activity"/>
    <property type="evidence" value="ECO:0007669"/>
    <property type="project" value="InterPro"/>
</dbReference>
<keyword evidence="4" id="KW-1133">Transmembrane helix</keyword>
<proteinExistence type="predicted"/>
<keyword evidence="7" id="KW-1185">Reference proteome</keyword>
<dbReference type="InterPro" id="IPR000070">
    <property type="entry name" value="Pectinesterase_cat"/>
</dbReference>
<evidence type="ECO:0000256" key="4">
    <source>
        <dbReference type="SAM" id="Phobius"/>
    </source>
</evidence>
<name>A0AAP0S1B8_LIQFO</name>
<evidence type="ECO:0000313" key="7">
    <source>
        <dbReference type="Proteomes" id="UP001415857"/>
    </source>
</evidence>
<accession>A0AAP0S1B8</accession>
<reference evidence="6 7" key="1">
    <citation type="journal article" date="2024" name="Plant J.">
        <title>Genome sequences and population genomics reveal climatic adaptation and genomic divergence between two closely related sweetgum species.</title>
        <authorList>
            <person name="Xu W.Q."/>
            <person name="Ren C.Q."/>
            <person name="Zhang X.Y."/>
            <person name="Comes H.P."/>
            <person name="Liu X.H."/>
            <person name="Li Y.G."/>
            <person name="Kettle C.J."/>
            <person name="Jalonen R."/>
            <person name="Gaisberger H."/>
            <person name="Ma Y.Z."/>
            <person name="Qiu Y.X."/>
        </authorList>
    </citation>
    <scope>NUCLEOTIDE SEQUENCE [LARGE SCALE GENOMIC DNA]</scope>
    <source>
        <strain evidence="6">Hangzhou</strain>
    </source>
</reference>
<dbReference type="PANTHER" id="PTHR31707">
    <property type="entry name" value="PECTINESTERASE"/>
    <property type="match status" value="1"/>
</dbReference>
<evidence type="ECO:0000256" key="2">
    <source>
        <dbReference type="ARBA" id="ARBA00022801"/>
    </source>
</evidence>
<evidence type="ECO:0000313" key="6">
    <source>
        <dbReference type="EMBL" id="KAK9287968.1"/>
    </source>
</evidence>
<organism evidence="6 7">
    <name type="scientific">Liquidambar formosana</name>
    <name type="common">Formosan gum</name>
    <dbReference type="NCBI Taxonomy" id="63359"/>
    <lineage>
        <taxon>Eukaryota</taxon>
        <taxon>Viridiplantae</taxon>
        <taxon>Streptophyta</taxon>
        <taxon>Embryophyta</taxon>
        <taxon>Tracheophyta</taxon>
        <taxon>Spermatophyta</taxon>
        <taxon>Magnoliopsida</taxon>
        <taxon>eudicotyledons</taxon>
        <taxon>Gunneridae</taxon>
        <taxon>Pentapetalae</taxon>
        <taxon>Saxifragales</taxon>
        <taxon>Altingiaceae</taxon>
        <taxon>Liquidambar</taxon>
    </lineage>
</organism>
<protein>
    <recommendedName>
        <fullName evidence="5">Pectinesterase catalytic domain-containing protein</fullName>
    </recommendedName>
</protein>
<feature type="transmembrane region" description="Helical" evidence="4">
    <location>
        <begin position="36"/>
        <end position="54"/>
    </location>
</feature>
<comment type="caution">
    <text evidence="6">The sequence shown here is derived from an EMBL/GenBank/DDBJ whole genome shotgun (WGS) entry which is preliminary data.</text>
</comment>
<feature type="domain" description="Pectinesterase catalytic" evidence="5">
    <location>
        <begin position="71"/>
        <end position="360"/>
    </location>
</feature>
<dbReference type="Pfam" id="PF01095">
    <property type="entry name" value="Pectinesterase"/>
    <property type="match status" value="1"/>
</dbReference>
<dbReference type="Gene3D" id="2.160.20.10">
    <property type="entry name" value="Single-stranded right-handed beta-helix, Pectin lyase-like"/>
    <property type="match status" value="1"/>
</dbReference>
<keyword evidence="4" id="KW-0812">Transmembrane</keyword>
<keyword evidence="2" id="KW-0378">Hydrolase</keyword>
<dbReference type="Proteomes" id="UP001415857">
    <property type="component" value="Unassembled WGS sequence"/>
</dbReference>
<dbReference type="GO" id="GO:0042545">
    <property type="term" value="P:cell wall modification"/>
    <property type="evidence" value="ECO:0007669"/>
    <property type="project" value="InterPro"/>
</dbReference>
<gene>
    <name evidence="6" type="ORF">L1049_016413</name>
</gene>